<protein>
    <submittedName>
        <fullName evidence="2">Uncharacterized protein</fullName>
    </submittedName>
</protein>
<organism evidence="2 3">
    <name type="scientific">Cardiocondyla obscurior</name>
    <dbReference type="NCBI Taxonomy" id="286306"/>
    <lineage>
        <taxon>Eukaryota</taxon>
        <taxon>Metazoa</taxon>
        <taxon>Ecdysozoa</taxon>
        <taxon>Arthropoda</taxon>
        <taxon>Hexapoda</taxon>
        <taxon>Insecta</taxon>
        <taxon>Pterygota</taxon>
        <taxon>Neoptera</taxon>
        <taxon>Endopterygota</taxon>
        <taxon>Hymenoptera</taxon>
        <taxon>Apocrita</taxon>
        <taxon>Aculeata</taxon>
        <taxon>Formicoidea</taxon>
        <taxon>Formicidae</taxon>
        <taxon>Myrmicinae</taxon>
        <taxon>Cardiocondyla</taxon>
    </lineage>
</organism>
<dbReference type="EMBL" id="JADYXP020000018">
    <property type="protein sequence ID" value="KAL0105680.1"/>
    <property type="molecule type" value="Genomic_DNA"/>
</dbReference>
<dbReference type="AlphaFoldDB" id="A0AAW2ES46"/>
<sequence>MHVNHLQFYIIQTWSNIQILSSVSLRVMLTPQHRRKWFPHRCIHPSRRGESIKMENNPRGMRGDRREGGERWRNGVSGRPRDACTRMHAHLSLCGN</sequence>
<evidence type="ECO:0000256" key="1">
    <source>
        <dbReference type="SAM" id="MobiDB-lite"/>
    </source>
</evidence>
<gene>
    <name evidence="2" type="ORF">PUN28_015862</name>
</gene>
<accession>A0AAW2ES46</accession>
<reference evidence="2 3" key="1">
    <citation type="submission" date="2023-03" db="EMBL/GenBank/DDBJ databases">
        <title>High recombination rates correlate with genetic variation in Cardiocondyla obscurior ants.</title>
        <authorList>
            <person name="Errbii M."/>
        </authorList>
    </citation>
    <scope>NUCLEOTIDE SEQUENCE [LARGE SCALE GENOMIC DNA]</scope>
    <source>
        <strain evidence="2">Alpha-2009</strain>
        <tissue evidence="2">Whole body</tissue>
    </source>
</reference>
<feature type="region of interest" description="Disordered" evidence="1">
    <location>
        <begin position="48"/>
        <end position="79"/>
    </location>
</feature>
<proteinExistence type="predicted"/>
<feature type="compositionally biased region" description="Basic and acidic residues" evidence="1">
    <location>
        <begin position="61"/>
        <end position="79"/>
    </location>
</feature>
<name>A0AAW2ES46_9HYME</name>
<dbReference type="Proteomes" id="UP001430953">
    <property type="component" value="Unassembled WGS sequence"/>
</dbReference>
<evidence type="ECO:0000313" key="3">
    <source>
        <dbReference type="Proteomes" id="UP001430953"/>
    </source>
</evidence>
<evidence type="ECO:0000313" key="2">
    <source>
        <dbReference type="EMBL" id="KAL0105680.1"/>
    </source>
</evidence>
<comment type="caution">
    <text evidence="2">The sequence shown here is derived from an EMBL/GenBank/DDBJ whole genome shotgun (WGS) entry which is preliminary data.</text>
</comment>
<keyword evidence="3" id="KW-1185">Reference proteome</keyword>